<dbReference type="SUPFAM" id="SSF81665">
    <property type="entry name" value="Calcium ATPase, transmembrane domain M"/>
    <property type="match status" value="1"/>
</dbReference>
<evidence type="ECO:0000259" key="13">
    <source>
        <dbReference type="Pfam" id="PF00122"/>
    </source>
</evidence>
<dbReference type="SFLD" id="SFLDF00027">
    <property type="entry name" value="p-type_atpase"/>
    <property type="match status" value="1"/>
</dbReference>
<dbReference type="NCBIfam" id="TIGR01511">
    <property type="entry name" value="ATPase-IB1_Cu"/>
    <property type="match status" value="1"/>
</dbReference>
<gene>
    <name evidence="14" type="ORF">AO501_08050</name>
</gene>
<sequence>MTIANNAAVEVVSDAAGRMRLLVPWVRSNSRRAVAVEDVVDKQAGVRAVHAYPHTGSVVVWYSPKRCDRSTIMDAISAAREMAGELIPARTPRSADIRNAEVLRLVIGGVALALLGVRRYVFRRPPLLGPSGQLVATGATVFMGYPFFRGALRGLRSGRAGTDSLVTVATVASLVLRENVVALTVLWLLNIGEYLQDLTLRRTRRAIADLLRGTADTAWIRLEDGSEVEVPIDTLQIGDRVVVHDHVAIPVDGEVVDGDAAVDQSAITGETLPVSMVVGSRVHAGSVVVRGRLVVRASAVGNETTIGRIIARVEEAQLDRAPIQTVGENFSRRFVPVSFIVSAATLALTGDVRRAMTMLLIACPCAVGLSTPTAISAAIGNGARRGILIKGGSHLEQAGRVNAIVFDKTGTLTVGRPIVTNVVALHKDWQPEEVLAYAASSEIHSRHPLAEAVIRSTTERHISIPPHEQCEVLVGLGMRTWADGRILLLGSPSLLRAEKVRISKKATDWVTKLRGQAETPLLLAVDGKLVGLISLRDEVRPEAAEVVQKLRTNGIRRIVMLTGDHPETAEVVAREMGIDEWRAEVLPEDKLQAVRQLQDEGYVVGMVGDGVNDAPALATADIGIAMGLAGTDVAVETADIALANDNLQRLLDVPDLGARAVQVIRQNYGMSIAVNSAGLLMGAGGALSPVLAAVLHNASSVAVVTNSSRMIRYRLANGQSLTANGLTPTRPAETDGADSPQ</sequence>
<dbReference type="GO" id="GO:0005507">
    <property type="term" value="F:copper ion binding"/>
    <property type="evidence" value="ECO:0007669"/>
    <property type="project" value="TreeGrafter"/>
</dbReference>
<evidence type="ECO:0000313" key="15">
    <source>
        <dbReference type="Proteomes" id="UP000051677"/>
    </source>
</evidence>
<accession>A0A0Q2XH88</accession>
<dbReference type="Pfam" id="PF00702">
    <property type="entry name" value="Hydrolase"/>
    <property type="match status" value="1"/>
</dbReference>
<proteinExistence type="inferred from homology"/>
<dbReference type="CDD" id="cd02079">
    <property type="entry name" value="P-type_ATPase_HM"/>
    <property type="match status" value="1"/>
</dbReference>
<dbReference type="EMBL" id="LKTM01000017">
    <property type="protein sequence ID" value="KQH80572.1"/>
    <property type="molecule type" value="Genomic_DNA"/>
</dbReference>
<name>A0A0Q2XH88_MYCGO</name>
<keyword evidence="5 11" id="KW-0479">Metal-binding</keyword>
<protein>
    <submittedName>
        <fullName evidence="14">Copper-transporting ATPase</fullName>
    </submittedName>
</protein>
<dbReference type="PANTHER" id="PTHR43520:SF8">
    <property type="entry name" value="P-TYPE CU(+) TRANSPORTER"/>
    <property type="match status" value="1"/>
</dbReference>
<keyword evidence="8" id="KW-1278">Translocase</keyword>
<dbReference type="PANTHER" id="PTHR43520">
    <property type="entry name" value="ATP7, ISOFORM B"/>
    <property type="match status" value="1"/>
</dbReference>
<dbReference type="InterPro" id="IPR008250">
    <property type="entry name" value="ATPase_P-typ_transduc_dom_A_sf"/>
</dbReference>
<dbReference type="AlphaFoldDB" id="A0A0Q2XH88"/>
<dbReference type="Gene3D" id="3.40.50.1000">
    <property type="entry name" value="HAD superfamily/HAD-like"/>
    <property type="match status" value="1"/>
</dbReference>
<dbReference type="GO" id="GO:0005524">
    <property type="term" value="F:ATP binding"/>
    <property type="evidence" value="ECO:0007669"/>
    <property type="project" value="UniProtKB-UniRule"/>
</dbReference>
<dbReference type="InterPro" id="IPR023298">
    <property type="entry name" value="ATPase_P-typ_TM_dom_sf"/>
</dbReference>
<dbReference type="InterPro" id="IPR023214">
    <property type="entry name" value="HAD_sf"/>
</dbReference>
<evidence type="ECO:0000256" key="6">
    <source>
        <dbReference type="ARBA" id="ARBA00022741"/>
    </source>
</evidence>
<evidence type="ECO:0000256" key="5">
    <source>
        <dbReference type="ARBA" id="ARBA00022723"/>
    </source>
</evidence>
<dbReference type="Pfam" id="PF00122">
    <property type="entry name" value="E1-E2_ATPase"/>
    <property type="match status" value="1"/>
</dbReference>
<dbReference type="InterPro" id="IPR036412">
    <property type="entry name" value="HAD-like_sf"/>
</dbReference>
<evidence type="ECO:0000256" key="2">
    <source>
        <dbReference type="ARBA" id="ARBA00006024"/>
    </source>
</evidence>
<keyword evidence="9 11" id="KW-1133">Transmembrane helix</keyword>
<dbReference type="Gene3D" id="2.70.150.10">
    <property type="entry name" value="Calcium-transporting ATPase, cytoplasmic transduction domain A"/>
    <property type="match status" value="1"/>
</dbReference>
<dbReference type="NCBIfam" id="TIGR01494">
    <property type="entry name" value="ATPase_P-type"/>
    <property type="match status" value="1"/>
</dbReference>
<reference evidence="14 15" key="1">
    <citation type="submission" date="2015-10" db="EMBL/GenBank/DDBJ databases">
        <title>Mycobacterium gordonae draft genome assembly.</title>
        <authorList>
            <person name="Ustinova V."/>
            <person name="Smirnova T."/>
            <person name="Blagodatskikh K."/>
            <person name="Varlamov D."/>
            <person name="Larionova E."/>
            <person name="Chernousova L."/>
        </authorList>
    </citation>
    <scope>NUCLEOTIDE SEQUENCE [LARGE SCALE GENOMIC DNA]</scope>
    <source>
        <strain evidence="14 15">CTRI 14-8773</strain>
    </source>
</reference>
<dbReference type="OrthoDB" id="7059309at2"/>
<dbReference type="SFLD" id="SFLDG00002">
    <property type="entry name" value="C1.7:_P-type_atpase_like"/>
    <property type="match status" value="1"/>
</dbReference>
<comment type="caution">
    <text evidence="11">Lacks conserved residue(s) required for the propagation of feature annotation.</text>
</comment>
<comment type="subcellular location">
    <subcellularLocation>
        <location evidence="1">Cell membrane</location>
        <topology evidence="1">Multi-pass membrane protein</topology>
    </subcellularLocation>
</comment>
<dbReference type="NCBIfam" id="TIGR01525">
    <property type="entry name" value="ATPase-IB_hvy"/>
    <property type="match status" value="1"/>
</dbReference>
<dbReference type="GO" id="GO:0055070">
    <property type="term" value="P:copper ion homeostasis"/>
    <property type="evidence" value="ECO:0007669"/>
    <property type="project" value="TreeGrafter"/>
</dbReference>
<dbReference type="InterPro" id="IPR027256">
    <property type="entry name" value="P-typ_ATPase_IB"/>
</dbReference>
<dbReference type="SUPFAM" id="SSF81653">
    <property type="entry name" value="Calcium ATPase, transduction domain A"/>
    <property type="match status" value="1"/>
</dbReference>
<evidence type="ECO:0000256" key="12">
    <source>
        <dbReference type="SAM" id="MobiDB-lite"/>
    </source>
</evidence>
<dbReference type="GO" id="GO:0005886">
    <property type="term" value="C:plasma membrane"/>
    <property type="evidence" value="ECO:0007669"/>
    <property type="project" value="UniProtKB-SubCell"/>
</dbReference>
<feature type="region of interest" description="Disordered" evidence="12">
    <location>
        <begin position="722"/>
        <end position="741"/>
    </location>
</feature>
<dbReference type="GO" id="GO:0043682">
    <property type="term" value="F:P-type divalent copper transporter activity"/>
    <property type="evidence" value="ECO:0007669"/>
    <property type="project" value="TreeGrafter"/>
</dbReference>
<evidence type="ECO:0000256" key="7">
    <source>
        <dbReference type="ARBA" id="ARBA00022840"/>
    </source>
</evidence>
<evidence type="ECO:0000256" key="4">
    <source>
        <dbReference type="ARBA" id="ARBA00022692"/>
    </source>
</evidence>
<keyword evidence="3 11" id="KW-1003">Cell membrane</keyword>
<evidence type="ECO:0000256" key="8">
    <source>
        <dbReference type="ARBA" id="ARBA00022967"/>
    </source>
</evidence>
<feature type="domain" description="P-type ATPase A" evidence="13">
    <location>
        <begin position="217"/>
        <end position="314"/>
    </location>
</feature>
<dbReference type="InterPro" id="IPR044492">
    <property type="entry name" value="P_typ_ATPase_HD_dom"/>
</dbReference>
<keyword evidence="4 11" id="KW-0812">Transmembrane</keyword>
<dbReference type="RefSeq" id="WP_055576551.1">
    <property type="nucleotide sequence ID" value="NZ_LKTM01000017.1"/>
</dbReference>
<keyword evidence="7 11" id="KW-0067">ATP-binding</keyword>
<organism evidence="14 15">
    <name type="scientific">Mycobacterium gordonae</name>
    <dbReference type="NCBI Taxonomy" id="1778"/>
    <lineage>
        <taxon>Bacteria</taxon>
        <taxon>Bacillati</taxon>
        <taxon>Actinomycetota</taxon>
        <taxon>Actinomycetes</taxon>
        <taxon>Mycobacteriales</taxon>
        <taxon>Mycobacteriaceae</taxon>
        <taxon>Mycobacterium</taxon>
    </lineage>
</organism>
<evidence type="ECO:0000256" key="9">
    <source>
        <dbReference type="ARBA" id="ARBA00022989"/>
    </source>
</evidence>
<dbReference type="InterPro" id="IPR001757">
    <property type="entry name" value="P_typ_ATPase"/>
</dbReference>
<feature type="transmembrane region" description="Helical" evidence="11">
    <location>
        <begin position="102"/>
        <end position="122"/>
    </location>
</feature>
<evidence type="ECO:0000256" key="11">
    <source>
        <dbReference type="RuleBase" id="RU362081"/>
    </source>
</evidence>
<keyword evidence="10 11" id="KW-0472">Membrane</keyword>
<dbReference type="GO" id="GO:0016887">
    <property type="term" value="F:ATP hydrolysis activity"/>
    <property type="evidence" value="ECO:0007669"/>
    <property type="project" value="InterPro"/>
</dbReference>
<dbReference type="PRINTS" id="PR00119">
    <property type="entry name" value="CATATPASE"/>
</dbReference>
<evidence type="ECO:0000256" key="10">
    <source>
        <dbReference type="ARBA" id="ARBA00023136"/>
    </source>
</evidence>
<evidence type="ECO:0000256" key="3">
    <source>
        <dbReference type="ARBA" id="ARBA00022475"/>
    </source>
</evidence>
<dbReference type="SUPFAM" id="SSF56784">
    <property type="entry name" value="HAD-like"/>
    <property type="match status" value="1"/>
</dbReference>
<dbReference type="InterPro" id="IPR023299">
    <property type="entry name" value="ATPase_P-typ_cyto_dom_N"/>
</dbReference>
<dbReference type="InterPro" id="IPR059000">
    <property type="entry name" value="ATPase_P-type_domA"/>
</dbReference>
<comment type="caution">
    <text evidence="14">The sequence shown here is derived from an EMBL/GenBank/DDBJ whole genome shotgun (WGS) entry which is preliminary data.</text>
</comment>
<dbReference type="Gene3D" id="3.40.1110.10">
    <property type="entry name" value="Calcium-transporting ATPase, cytoplasmic domain N"/>
    <property type="match status" value="1"/>
</dbReference>
<comment type="similarity">
    <text evidence="2 11">Belongs to the cation transport ATPase (P-type) (TC 3.A.3) family. Type IB subfamily.</text>
</comment>
<dbReference type="Proteomes" id="UP000051677">
    <property type="component" value="Unassembled WGS sequence"/>
</dbReference>
<evidence type="ECO:0000313" key="14">
    <source>
        <dbReference type="EMBL" id="KQH80572.1"/>
    </source>
</evidence>
<dbReference type="InterPro" id="IPR018303">
    <property type="entry name" value="ATPase_P-typ_P_site"/>
</dbReference>
<dbReference type="PROSITE" id="PS00154">
    <property type="entry name" value="ATPASE_E1_E2"/>
    <property type="match status" value="1"/>
</dbReference>
<evidence type="ECO:0000256" key="1">
    <source>
        <dbReference type="ARBA" id="ARBA00004651"/>
    </source>
</evidence>
<dbReference type="SFLD" id="SFLDS00003">
    <property type="entry name" value="Haloacid_Dehalogenase"/>
    <property type="match status" value="1"/>
</dbReference>
<keyword evidence="6 11" id="KW-0547">Nucleotide-binding</keyword>